<organism evidence="1 2">
    <name type="scientific">Rickettsia bellii str. RML Mogi</name>
    <dbReference type="NCBI Taxonomy" id="1359194"/>
    <lineage>
        <taxon>Bacteria</taxon>
        <taxon>Pseudomonadati</taxon>
        <taxon>Pseudomonadota</taxon>
        <taxon>Alphaproteobacteria</taxon>
        <taxon>Rickettsiales</taxon>
        <taxon>Rickettsiaceae</taxon>
        <taxon>Rickettsieae</taxon>
        <taxon>Rickettsia</taxon>
        <taxon>belli group</taxon>
    </lineage>
</organism>
<protein>
    <submittedName>
        <fullName evidence="1">Uncharacterized protein</fullName>
    </submittedName>
</protein>
<dbReference type="STRING" id="33990.A3306_00890"/>
<sequence>MYTPKMYTPKVFKCVMPVGLTEITSNLGNNMKYAISQIASKTFLSVYTTNDDGEFREGYSANILSCDLPQIYKDSKQEGASLTTVFKNCGNRNAIHEIAGLINKDGQNHVILNQAATVSQNDTATVLDQLYEVVDNRFSLGNETILGLEDCSPETANNALQQFKDYLISLIPTTTTTTTTTTESPIDKGWDIKNHLNITYN</sequence>
<reference evidence="1 2" key="1">
    <citation type="submission" date="2015-02" db="EMBL/GenBank/DDBJ databases">
        <title>Genome Sequencing of Rickettsiales.</title>
        <authorList>
            <person name="Daugherty S.C."/>
            <person name="Su Q."/>
            <person name="Abolude K."/>
            <person name="Beier-Sexton M."/>
            <person name="Carlyon J.A."/>
            <person name="Carter R."/>
            <person name="Day N.P."/>
            <person name="Dumler S.J."/>
            <person name="Dyachenko V."/>
            <person name="Godinez A."/>
            <person name="Kurtti T.J."/>
            <person name="Lichay M."/>
            <person name="Mullins K.E."/>
            <person name="Ott S."/>
            <person name="Pappas-Brown V."/>
            <person name="Paris D.H."/>
            <person name="Patel P."/>
            <person name="Richards A.L."/>
            <person name="Sadzewicz L."/>
            <person name="Sears K."/>
            <person name="Seidman D."/>
            <person name="Sengamalay N."/>
            <person name="Stenos J."/>
            <person name="Tallon L.J."/>
            <person name="Vincent G."/>
            <person name="Fraser C.M."/>
            <person name="Munderloh U."/>
            <person name="Dunning-Hotopp J.C."/>
        </authorList>
    </citation>
    <scope>NUCLEOTIDE SEQUENCE [LARGE SCALE GENOMIC DNA]</scope>
    <source>
        <strain evidence="1 2">RML Mogi</strain>
    </source>
</reference>
<evidence type="ECO:0000313" key="1">
    <source>
        <dbReference type="EMBL" id="KJV92882.1"/>
    </source>
</evidence>
<dbReference type="Proteomes" id="UP000033689">
    <property type="component" value="Unassembled WGS sequence"/>
</dbReference>
<gene>
    <name evidence="1" type="ORF">RBEMOGI_1520</name>
</gene>
<comment type="caution">
    <text evidence="1">The sequence shown here is derived from an EMBL/GenBank/DDBJ whole genome shotgun (WGS) entry which is preliminary data.</text>
</comment>
<evidence type="ECO:0000313" key="2">
    <source>
        <dbReference type="Proteomes" id="UP000033689"/>
    </source>
</evidence>
<dbReference type="Pfam" id="PF17544">
    <property type="entry name" value="DUF5460"/>
    <property type="match status" value="1"/>
</dbReference>
<accession>A0A0F3QKW1</accession>
<dbReference type="PATRIC" id="fig|1359194.3.peg.1556"/>
<dbReference type="EMBL" id="LAOJ01000001">
    <property type="protein sequence ID" value="KJV92882.1"/>
    <property type="molecule type" value="Genomic_DNA"/>
</dbReference>
<proteinExistence type="predicted"/>
<dbReference type="AlphaFoldDB" id="A0A0F3QKW1"/>
<dbReference type="InterPro" id="IPR020182">
    <property type="entry name" value="DUF5460"/>
</dbReference>
<name>A0A0F3QKW1_RICBE</name>